<dbReference type="PANTHER" id="PTHR33481">
    <property type="entry name" value="REVERSE TRANSCRIPTASE"/>
    <property type="match status" value="1"/>
</dbReference>
<accession>A0A8B8F5S3</accession>
<dbReference type="AlphaFoldDB" id="A0A8B8F5S3"/>
<dbReference type="OrthoDB" id="6621793at2759"/>
<dbReference type="Proteomes" id="UP000694846">
    <property type="component" value="Unplaced"/>
</dbReference>
<keyword evidence="1" id="KW-1185">Reference proteome</keyword>
<organism evidence="1 2">
    <name type="scientific">Sipha flava</name>
    <name type="common">yellow sugarcane aphid</name>
    <dbReference type="NCBI Taxonomy" id="143950"/>
    <lineage>
        <taxon>Eukaryota</taxon>
        <taxon>Metazoa</taxon>
        <taxon>Ecdysozoa</taxon>
        <taxon>Arthropoda</taxon>
        <taxon>Hexapoda</taxon>
        <taxon>Insecta</taxon>
        <taxon>Pterygota</taxon>
        <taxon>Neoptera</taxon>
        <taxon>Paraneoptera</taxon>
        <taxon>Hemiptera</taxon>
        <taxon>Sternorrhyncha</taxon>
        <taxon>Aphidomorpha</taxon>
        <taxon>Aphidoidea</taxon>
        <taxon>Aphididae</taxon>
        <taxon>Sipha</taxon>
    </lineage>
</organism>
<name>A0A8B8F5S3_9HEMI</name>
<evidence type="ECO:0000313" key="1">
    <source>
        <dbReference type="Proteomes" id="UP000694846"/>
    </source>
</evidence>
<dbReference type="GeneID" id="112679949"/>
<evidence type="ECO:0000313" key="2">
    <source>
        <dbReference type="RefSeq" id="XP_025405682.1"/>
    </source>
</evidence>
<proteinExistence type="predicted"/>
<protein>
    <submittedName>
        <fullName evidence="2">Uncharacterized protein LOC112679949</fullName>
    </submittedName>
</protein>
<dbReference type="RefSeq" id="XP_025405682.1">
    <property type="nucleotide sequence ID" value="XM_025549897.1"/>
</dbReference>
<reference evidence="2" key="1">
    <citation type="submission" date="2025-08" db="UniProtKB">
        <authorList>
            <consortium name="RefSeq"/>
        </authorList>
    </citation>
    <scope>IDENTIFICATION</scope>
    <source>
        <tissue evidence="2">Whole body</tissue>
    </source>
</reference>
<dbReference type="PANTHER" id="PTHR33481:SF1">
    <property type="entry name" value="ENDONUCLEASE_EXONUCLEASE_PHOSPHATASE DOMAIN-CONTAINING PROTEIN-RELATED"/>
    <property type="match status" value="1"/>
</dbReference>
<sequence>MRENGLRLAPEKSECVVLTSKHAYSLPQLHIEGFQVPTKRAIRYLGVQLDTRLSFVEHVTTVAAGARRAAAAIGRLMPNVRGPSQSKRSLLMSVVHSRLLYGAQVWADRVQGVAKARESLSMAQRTAALRVARCYRTVSDVAAQVLARMPPAFLLALERKRVGESRKMGVHLSKSAAREETIRQWQVHWDSTSKGAWTKRLIQMVALWTEVVDFQHDAGPYQPWLLSEVPTLKAESPAATVRTL</sequence>
<gene>
    <name evidence="2" type="primary">LOC112679949</name>
</gene>